<dbReference type="PANTHER" id="PTHR30373:SF2">
    <property type="entry name" value="UPF0603 PROTEIN YGCG"/>
    <property type="match status" value="1"/>
</dbReference>
<keyword evidence="1" id="KW-0472">Membrane</keyword>
<dbReference type="EMBL" id="PFEQ01000009">
    <property type="protein sequence ID" value="PJE74216.1"/>
    <property type="molecule type" value="Genomic_DNA"/>
</dbReference>
<feature type="domain" description="TPM" evidence="2">
    <location>
        <begin position="32"/>
        <end position="154"/>
    </location>
</feature>
<dbReference type="PANTHER" id="PTHR30373">
    <property type="entry name" value="UPF0603 PROTEIN YGCG"/>
    <property type="match status" value="1"/>
</dbReference>
<sequence length="282" mass="29614">MKKTLAIFSLLFVIPVFFVSAYTSPGKPLGRVSDFAGIFSPEQRSTLEIKVAEYTRPAGVEMAVVTVPSLGGDTVENFAVQLFAEWGIGQKLKDNGVLIIVAPTEREVRIEVGYGLEPYLTDAESSQIVRNVVLPIFKSGDYFGGIQAGINAIEVAVNDDPSVIEDTPSEALTMNRDLVQGLFFIGLILISIMARTKSWWLGGVVGALIGFFVFKSIFALIGLSIVGLGIDYLLSKNAGKGGGRGPGAWPFFISGGFGGGRGGGFGGFGGGMSGGGGASGRW</sequence>
<feature type="transmembrane region" description="Helical" evidence="1">
    <location>
        <begin position="201"/>
        <end position="230"/>
    </location>
</feature>
<evidence type="ECO:0000313" key="3">
    <source>
        <dbReference type="EMBL" id="PJE74216.1"/>
    </source>
</evidence>
<reference evidence="4" key="1">
    <citation type="submission" date="2017-09" db="EMBL/GenBank/DDBJ databases">
        <title>Depth-based differentiation of microbial function through sediment-hosted aquifers and enrichment of novel symbionts in the deep terrestrial subsurface.</title>
        <authorList>
            <person name="Probst A.J."/>
            <person name="Ladd B."/>
            <person name="Jarett J.K."/>
            <person name="Geller-Mcgrath D.E."/>
            <person name="Sieber C.M.K."/>
            <person name="Emerson J.B."/>
            <person name="Anantharaman K."/>
            <person name="Thomas B.C."/>
            <person name="Malmstrom R."/>
            <person name="Stieglmeier M."/>
            <person name="Klingl A."/>
            <person name="Woyke T."/>
            <person name="Ryan C.M."/>
            <person name="Banfield J.F."/>
        </authorList>
    </citation>
    <scope>NUCLEOTIDE SEQUENCE [LARGE SCALE GENOMIC DNA]</scope>
</reference>
<proteinExistence type="predicted"/>
<keyword evidence="1" id="KW-1133">Transmembrane helix</keyword>
<dbReference type="AlphaFoldDB" id="A0A2M8LC61"/>
<gene>
    <name evidence="3" type="ORF">COV01_01835</name>
</gene>
<organism evidence="3 4">
    <name type="scientific">Candidatus Taylorbacteria bacterium CG10_big_fil_rev_8_21_14_0_10_41_48</name>
    <dbReference type="NCBI Taxonomy" id="1975024"/>
    <lineage>
        <taxon>Bacteria</taxon>
        <taxon>Candidatus Tayloriibacteriota</taxon>
    </lineage>
</organism>
<comment type="caution">
    <text evidence="3">The sequence shown here is derived from an EMBL/GenBank/DDBJ whole genome shotgun (WGS) entry which is preliminary data.</text>
</comment>
<evidence type="ECO:0000256" key="1">
    <source>
        <dbReference type="SAM" id="Phobius"/>
    </source>
</evidence>
<evidence type="ECO:0000313" key="4">
    <source>
        <dbReference type="Proteomes" id="UP000228700"/>
    </source>
</evidence>
<feature type="transmembrane region" description="Helical" evidence="1">
    <location>
        <begin position="178"/>
        <end position="194"/>
    </location>
</feature>
<dbReference type="Proteomes" id="UP000228700">
    <property type="component" value="Unassembled WGS sequence"/>
</dbReference>
<keyword evidence="1" id="KW-0812">Transmembrane</keyword>
<name>A0A2M8LC61_9BACT</name>
<accession>A0A2M8LC61</accession>
<dbReference type="InterPro" id="IPR007621">
    <property type="entry name" value="TPM_dom"/>
</dbReference>
<protein>
    <submittedName>
        <fullName evidence="3">Dehydrogenase</fullName>
    </submittedName>
</protein>
<dbReference type="Gene3D" id="3.10.310.50">
    <property type="match status" value="1"/>
</dbReference>
<evidence type="ECO:0000259" key="2">
    <source>
        <dbReference type="Pfam" id="PF04536"/>
    </source>
</evidence>
<dbReference type="Pfam" id="PF04536">
    <property type="entry name" value="TPM_phosphatase"/>
    <property type="match status" value="1"/>
</dbReference>